<evidence type="ECO:0000259" key="6">
    <source>
        <dbReference type="Pfam" id="PF13490"/>
    </source>
</evidence>
<feature type="compositionally biased region" description="Basic and acidic residues" evidence="4">
    <location>
        <begin position="137"/>
        <end position="168"/>
    </location>
</feature>
<protein>
    <recommendedName>
        <fullName evidence="2">Anti-sigma-W factor RsiW</fullName>
    </recommendedName>
</protein>
<feature type="region of interest" description="Disordered" evidence="4">
    <location>
        <begin position="137"/>
        <end position="178"/>
    </location>
</feature>
<dbReference type="Proteomes" id="UP001154312">
    <property type="component" value="Unassembled WGS sequence"/>
</dbReference>
<dbReference type="AlphaFoldDB" id="A0A9X4GZS8"/>
<dbReference type="Pfam" id="PF13490">
    <property type="entry name" value="zf-HC2"/>
    <property type="match status" value="1"/>
</dbReference>
<dbReference type="Gene3D" id="1.10.10.1320">
    <property type="entry name" value="Anti-sigma factor, zinc-finger domain"/>
    <property type="match status" value="1"/>
</dbReference>
<feature type="domain" description="Putative zinc-finger" evidence="6">
    <location>
        <begin position="3"/>
        <end position="37"/>
    </location>
</feature>
<reference evidence="8" key="1">
    <citation type="submission" date="2022-02" db="EMBL/GenBank/DDBJ databases">
        <authorList>
            <person name="Leng L."/>
        </authorList>
    </citation>
    <scope>NUCLEOTIDE SEQUENCE</scope>
    <source>
        <strain evidence="8">JI</strain>
    </source>
</reference>
<proteinExistence type="inferred from homology"/>
<dbReference type="EMBL" id="JAKOAV010000024">
    <property type="protein sequence ID" value="MDF9409110.1"/>
    <property type="molecule type" value="Genomic_DNA"/>
</dbReference>
<organism evidence="8 9">
    <name type="scientific">Pelotomaculum isophthalicicum JI</name>
    <dbReference type="NCBI Taxonomy" id="947010"/>
    <lineage>
        <taxon>Bacteria</taxon>
        <taxon>Bacillati</taxon>
        <taxon>Bacillota</taxon>
        <taxon>Clostridia</taxon>
        <taxon>Eubacteriales</taxon>
        <taxon>Desulfotomaculaceae</taxon>
        <taxon>Pelotomaculum</taxon>
    </lineage>
</organism>
<comment type="caution">
    <text evidence="8">The sequence shown here is derived from an EMBL/GenBank/DDBJ whole genome shotgun (WGS) entry which is preliminary data.</text>
</comment>
<comment type="similarity">
    <text evidence="1">Belongs to the zinc-associated anti-sigma factor (ZAS) superfamily. Anti-sigma-W factor family.</text>
</comment>
<keyword evidence="5" id="KW-0472">Membrane</keyword>
<sequence>MQCLEIEELLSPYLDEVLDPSESEVVASHLAVCASCREKYDILNETVNFIKNLPEMASPPEFGTQVINEVLTYPAREKTGLGSVFKTFKKSGWLRACSFAAMFVVIFSITTLIYGMPPGQWYQKISSLLVYEQRNEPKPDAEIKSNERVDINETDPKEDGPGYEDKLDNIPGLPANDGSSPAGIPVVPQKMAEKEGAIITEVAYGYIPASNKEPHNLLLDATLALSTENPSVVPEKIADLADKNGGYLAPGSSEEGTLTVKVPADRFDNVLSSIREMGNTDTRRIAGEDVSEKISGYENNIRYLANEKQMSLKAIENAGSSAETQAAQAQLDKVQTDMEQQKKLYSKLLNDTHVATIKVNLQ</sequence>
<dbReference type="InterPro" id="IPR025645">
    <property type="entry name" value="DUF4349"/>
</dbReference>
<evidence type="ECO:0000256" key="4">
    <source>
        <dbReference type="SAM" id="MobiDB-lite"/>
    </source>
</evidence>
<dbReference type="InterPro" id="IPR027383">
    <property type="entry name" value="Znf_put"/>
</dbReference>
<feature type="transmembrane region" description="Helical" evidence="5">
    <location>
        <begin position="93"/>
        <end position="116"/>
    </location>
</feature>
<evidence type="ECO:0000313" key="9">
    <source>
        <dbReference type="Proteomes" id="UP001154312"/>
    </source>
</evidence>
<keyword evidence="5" id="KW-0812">Transmembrane</keyword>
<evidence type="ECO:0000256" key="1">
    <source>
        <dbReference type="ARBA" id="ARBA00024353"/>
    </source>
</evidence>
<gene>
    <name evidence="8" type="ORF">L7E55_12210</name>
</gene>
<keyword evidence="3" id="KW-0175">Coiled coil</keyword>
<evidence type="ECO:0000313" key="8">
    <source>
        <dbReference type="EMBL" id="MDF9409110.1"/>
    </source>
</evidence>
<dbReference type="InterPro" id="IPR041916">
    <property type="entry name" value="Anti_sigma_zinc_sf"/>
</dbReference>
<name>A0A9X4GZS8_9FIRM</name>
<dbReference type="RefSeq" id="WP_277444550.1">
    <property type="nucleotide sequence ID" value="NZ_JAKOAV010000024.1"/>
</dbReference>
<evidence type="ECO:0000256" key="2">
    <source>
        <dbReference type="ARBA" id="ARBA00024438"/>
    </source>
</evidence>
<evidence type="ECO:0000256" key="3">
    <source>
        <dbReference type="SAM" id="Coils"/>
    </source>
</evidence>
<keyword evidence="9" id="KW-1185">Reference proteome</keyword>
<evidence type="ECO:0000259" key="7">
    <source>
        <dbReference type="Pfam" id="PF14257"/>
    </source>
</evidence>
<feature type="coiled-coil region" evidence="3">
    <location>
        <begin position="324"/>
        <end position="351"/>
    </location>
</feature>
<evidence type="ECO:0000256" key="5">
    <source>
        <dbReference type="SAM" id="Phobius"/>
    </source>
</evidence>
<accession>A0A9X4GZS8</accession>
<feature type="domain" description="DUF4349" evidence="7">
    <location>
        <begin position="220"/>
        <end position="362"/>
    </location>
</feature>
<dbReference type="Pfam" id="PF14257">
    <property type="entry name" value="DUF4349"/>
    <property type="match status" value="1"/>
</dbReference>
<keyword evidence="5" id="KW-1133">Transmembrane helix</keyword>